<keyword evidence="4" id="KW-0645">Protease</keyword>
<keyword evidence="5" id="KW-0479">Metal-binding</keyword>
<dbReference type="GO" id="GO:0004181">
    <property type="term" value="F:metallocarboxypeptidase activity"/>
    <property type="evidence" value="ECO:0007669"/>
    <property type="project" value="InterPro"/>
</dbReference>
<comment type="similarity">
    <text evidence="2 10">Belongs to the peptidase M14 family.</text>
</comment>
<keyword evidence="13" id="KW-1185">Reference proteome</keyword>
<dbReference type="EMBL" id="CAJPVJ010010408">
    <property type="protein sequence ID" value="CAG2173201.1"/>
    <property type="molecule type" value="Genomic_DNA"/>
</dbReference>
<dbReference type="SMART" id="SM00631">
    <property type="entry name" value="Zn_pept"/>
    <property type="match status" value="1"/>
</dbReference>
<dbReference type="PROSITE" id="PS52035">
    <property type="entry name" value="PEPTIDASE_M14"/>
    <property type="match status" value="1"/>
</dbReference>
<dbReference type="Gene3D" id="3.40.630.10">
    <property type="entry name" value="Zn peptidases"/>
    <property type="match status" value="1"/>
</dbReference>
<evidence type="ECO:0000256" key="10">
    <source>
        <dbReference type="PROSITE-ProRule" id="PRU01379"/>
    </source>
</evidence>
<dbReference type="PANTHER" id="PTHR11705:SF143">
    <property type="entry name" value="SLL0236 PROTEIN"/>
    <property type="match status" value="1"/>
</dbReference>
<dbReference type="SUPFAM" id="SSF53187">
    <property type="entry name" value="Zn-dependent exopeptidases"/>
    <property type="match status" value="1"/>
</dbReference>
<dbReference type="PRINTS" id="PR00765">
    <property type="entry name" value="CRBOXYPTASEA"/>
</dbReference>
<accession>A0A7R9M9N5</accession>
<evidence type="ECO:0000259" key="11">
    <source>
        <dbReference type="PROSITE" id="PS52035"/>
    </source>
</evidence>
<proteinExistence type="inferred from homology"/>
<dbReference type="GO" id="GO:0006508">
    <property type="term" value="P:proteolysis"/>
    <property type="evidence" value="ECO:0007669"/>
    <property type="project" value="UniProtKB-KW"/>
</dbReference>
<feature type="active site" description="Proton donor/acceptor" evidence="10">
    <location>
        <position position="323"/>
    </location>
</feature>
<keyword evidence="7" id="KW-0378">Hydrolase</keyword>
<evidence type="ECO:0000256" key="5">
    <source>
        <dbReference type="ARBA" id="ARBA00022723"/>
    </source>
</evidence>
<dbReference type="PANTHER" id="PTHR11705">
    <property type="entry name" value="PROTEASE FAMILY M14 CARBOXYPEPTIDASE A,B"/>
    <property type="match status" value="1"/>
</dbReference>
<dbReference type="Pfam" id="PF00246">
    <property type="entry name" value="Peptidase_M14"/>
    <property type="match status" value="1"/>
</dbReference>
<organism evidence="12">
    <name type="scientific">Oppiella nova</name>
    <dbReference type="NCBI Taxonomy" id="334625"/>
    <lineage>
        <taxon>Eukaryota</taxon>
        <taxon>Metazoa</taxon>
        <taxon>Ecdysozoa</taxon>
        <taxon>Arthropoda</taxon>
        <taxon>Chelicerata</taxon>
        <taxon>Arachnida</taxon>
        <taxon>Acari</taxon>
        <taxon>Acariformes</taxon>
        <taxon>Sarcoptiformes</taxon>
        <taxon>Oribatida</taxon>
        <taxon>Brachypylina</taxon>
        <taxon>Oppioidea</taxon>
        <taxon>Oppiidae</taxon>
        <taxon>Oppiella</taxon>
    </lineage>
</organism>
<evidence type="ECO:0000256" key="6">
    <source>
        <dbReference type="ARBA" id="ARBA00022729"/>
    </source>
</evidence>
<keyword evidence="8" id="KW-0862">Zinc</keyword>
<dbReference type="EMBL" id="OC925233">
    <property type="protein sequence ID" value="CAD7656014.1"/>
    <property type="molecule type" value="Genomic_DNA"/>
</dbReference>
<dbReference type="FunFam" id="3.40.630.10:FF:000084">
    <property type="entry name" value="Carboxypeptidase B2"/>
    <property type="match status" value="1"/>
</dbReference>
<evidence type="ECO:0000256" key="9">
    <source>
        <dbReference type="ARBA" id="ARBA00023049"/>
    </source>
</evidence>
<gene>
    <name evidence="12" type="ORF">ONB1V03_LOCUS12654</name>
</gene>
<keyword evidence="9" id="KW-0482">Metalloprotease</keyword>
<keyword evidence="3" id="KW-0121">Carboxypeptidase</keyword>
<feature type="domain" description="Peptidase M14" evidence="11">
    <location>
        <begin position="72"/>
        <end position="354"/>
    </location>
</feature>
<dbReference type="InterPro" id="IPR000834">
    <property type="entry name" value="Peptidase_M14"/>
</dbReference>
<protein>
    <recommendedName>
        <fullName evidence="11">Peptidase M14 domain-containing protein</fullName>
    </recommendedName>
</protein>
<evidence type="ECO:0000313" key="12">
    <source>
        <dbReference type="EMBL" id="CAD7656014.1"/>
    </source>
</evidence>
<comment type="cofactor">
    <cofactor evidence="1">
        <name>Zn(2+)</name>
        <dbReference type="ChEBI" id="CHEBI:29105"/>
    </cofactor>
</comment>
<feature type="non-terminal residue" evidence="12">
    <location>
        <position position="1"/>
    </location>
</feature>
<evidence type="ECO:0000256" key="1">
    <source>
        <dbReference type="ARBA" id="ARBA00001947"/>
    </source>
</evidence>
<evidence type="ECO:0000313" key="13">
    <source>
        <dbReference type="Proteomes" id="UP000728032"/>
    </source>
</evidence>
<reference evidence="12" key="1">
    <citation type="submission" date="2020-11" db="EMBL/GenBank/DDBJ databases">
        <authorList>
            <person name="Tran Van P."/>
        </authorList>
    </citation>
    <scope>NUCLEOTIDE SEQUENCE</scope>
</reference>
<sequence>MHGVEYWNEPTRDLRPVLSLVGPEGNQFLRTLNTSHIRYEITANSFQEVIDGERRENYHHFSDAKNFDFETKYHTYSEIKSLLNELSEQSDKVTYKSVGKSYESRDIPAIVLTNPGGGAKQTIFLECGIHAREWVSTAACLYMINQLLTDSANDKYLEKYEFIIVPALNVDGPLTHSSYVYTWETDRKWRKTRSLDSRTGCYGTDPNRNWDTAWCEEGATTNPCSDQYCGPDPFSEVEVKQWSELVATRKGRIAAYFAFHSYSQYWMYPYGYKHALPANVNELEKLSAAAVKAIQATHSLQFKKGNIADDCISHAAQPAILTEATGATARSLRAQRLCITGRADQTGLRGGVGW</sequence>
<dbReference type="Proteomes" id="UP000728032">
    <property type="component" value="Unassembled WGS sequence"/>
</dbReference>
<evidence type="ECO:0000256" key="4">
    <source>
        <dbReference type="ARBA" id="ARBA00022670"/>
    </source>
</evidence>
<evidence type="ECO:0000256" key="2">
    <source>
        <dbReference type="ARBA" id="ARBA00005988"/>
    </source>
</evidence>
<name>A0A7R9M9N5_9ACAR</name>
<evidence type="ECO:0000256" key="3">
    <source>
        <dbReference type="ARBA" id="ARBA00022645"/>
    </source>
</evidence>
<dbReference type="AlphaFoldDB" id="A0A7R9M9N5"/>
<evidence type="ECO:0000256" key="8">
    <source>
        <dbReference type="ARBA" id="ARBA00022833"/>
    </source>
</evidence>
<evidence type="ECO:0000256" key="7">
    <source>
        <dbReference type="ARBA" id="ARBA00022801"/>
    </source>
</evidence>
<dbReference type="GO" id="GO:0008270">
    <property type="term" value="F:zinc ion binding"/>
    <property type="evidence" value="ECO:0007669"/>
    <property type="project" value="InterPro"/>
</dbReference>
<dbReference type="OrthoDB" id="6416026at2759"/>
<dbReference type="GO" id="GO:0005615">
    <property type="term" value="C:extracellular space"/>
    <property type="evidence" value="ECO:0007669"/>
    <property type="project" value="TreeGrafter"/>
</dbReference>
<keyword evidence="6" id="KW-0732">Signal</keyword>